<evidence type="ECO:0000256" key="2">
    <source>
        <dbReference type="SAM" id="SignalP"/>
    </source>
</evidence>
<proteinExistence type="predicted"/>
<feature type="compositionally biased region" description="Low complexity" evidence="1">
    <location>
        <begin position="104"/>
        <end position="121"/>
    </location>
</feature>
<gene>
    <name evidence="3" type="ORF">FHR98_001027</name>
</gene>
<accession>A0A839SUU3</accession>
<dbReference type="RefSeq" id="WP_183415551.1">
    <property type="nucleotide sequence ID" value="NZ_JACHXA010000002.1"/>
</dbReference>
<keyword evidence="4" id="KW-1185">Reference proteome</keyword>
<dbReference type="Proteomes" id="UP000581135">
    <property type="component" value="Unassembled WGS sequence"/>
</dbReference>
<evidence type="ECO:0000256" key="1">
    <source>
        <dbReference type="SAM" id="MobiDB-lite"/>
    </source>
</evidence>
<organism evidence="3 4">
    <name type="scientific">Limibacillus halophilus</name>
    <dbReference type="NCBI Taxonomy" id="1579333"/>
    <lineage>
        <taxon>Bacteria</taxon>
        <taxon>Pseudomonadati</taxon>
        <taxon>Pseudomonadota</taxon>
        <taxon>Alphaproteobacteria</taxon>
        <taxon>Rhodospirillales</taxon>
        <taxon>Rhodovibrionaceae</taxon>
        <taxon>Limibacillus</taxon>
    </lineage>
</organism>
<feature type="chain" id="PRO_5033062149" evidence="2">
    <location>
        <begin position="26"/>
        <end position="121"/>
    </location>
</feature>
<dbReference type="AlphaFoldDB" id="A0A839SUU3"/>
<dbReference type="EMBL" id="JACHXA010000002">
    <property type="protein sequence ID" value="MBB3064755.1"/>
    <property type="molecule type" value="Genomic_DNA"/>
</dbReference>
<feature type="region of interest" description="Disordered" evidence="1">
    <location>
        <begin position="20"/>
        <end position="39"/>
    </location>
</feature>
<name>A0A839SUU3_9PROT</name>
<feature type="region of interest" description="Disordered" evidence="1">
    <location>
        <begin position="100"/>
        <end position="121"/>
    </location>
</feature>
<evidence type="ECO:0000313" key="4">
    <source>
        <dbReference type="Proteomes" id="UP000581135"/>
    </source>
</evidence>
<reference evidence="3 4" key="1">
    <citation type="submission" date="2020-08" db="EMBL/GenBank/DDBJ databases">
        <title>Genomic Encyclopedia of Type Strains, Phase III (KMG-III): the genomes of soil and plant-associated and newly described type strains.</title>
        <authorList>
            <person name="Whitman W."/>
        </authorList>
    </citation>
    <scope>NUCLEOTIDE SEQUENCE [LARGE SCALE GENOMIC DNA]</scope>
    <source>
        <strain evidence="3 4">CECT 8803</strain>
    </source>
</reference>
<sequence length="121" mass="13612">MYRRHLKALALSVMLTALTSQSASASDHEADKVSRDAYEQRMSRQLEQYRAASSGRSFSSDLANAWGAVQRDWGNLVEATEENWQEAQKKMDDAWSSFEKNWDAETSATSETAKTSKAVEQ</sequence>
<comment type="caution">
    <text evidence="3">The sequence shown here is derived from an EMBL/GenBank/DDBJ whole genome shotgun (WGS) entry which is preliminary data.</text>
</comment>
<feature type="compositionally biased region" description="Basic and acidic residues" evidence="1">
    <location>
        <begin position="26"/>
        <end position="39"/>
    </location>
</feature>
<keyword evidence="2" id="KW-0732">Signal</keyword>
<feature type="signal peptide" evidence="2">
    <location>
        <begin position="1"/>
        <end position="25"/>
    </location>
</feature>
<protein>
    <submittedName>
        <fullName evidence="3">Uncharacterized protein</fullName>
    </submittedName>
</protein>
<evidence type="ECO:0000313" key="3">
    <source>
        <dbReference type="EMBL" id="MBB3064755.1"/>
    </source>
</evidence>